<feature type="transmembrane region" description="Helical" evidence="1">
    <location>
        <begin position="188"/>
        <end position="206"/>
    </location>
</feature>
<feature type="transmembrane region" description="Helical" evidence="1">
    <location>
        <begin position="301"/>
        <end position="319"/>
    </location>
</feature>
<evidence type="ECO:0000313" key="5">
    <source>
        <dbReference type="Proteomes" id="UP001549363"/>
    </source>
</evidence>
<keyword evidence="1" id="KW-1133">Transmembrane helix</keyword>
<keyword evidence="5" id="KW-1185">Reference proteome</keyword>
<organism evidence="4 5">
    <name type="scientific">Lysinibacillus parviboronicapiens</name>
    <dbReference type="NCBI Taxonomy" id="436516"/>
    <lineage>
        <taxon>Bacteria</taxon>
        <taxon>Bacillati</taxon>
        <taxon>Bacillota</taxon>
        <taxon>Bacilli</taxon>
        <taxon>Bacillales</taxon>
        <taxon>Bacillaceae</taxon>
        <taxon>Lysinibacillus</taxon>
    </lineage>
</organism>
<feature type="transmembrane region" description="Helical" evidence="1">
    <location>
        <begin position="12"/>
        <end position="32"/>
    </location>
</feature>
<name>A0ABV2PG12_9BACI</name>
<feature type="transmembrane region" description="Helical" evidence="1">
    <location>
        <begin position="215"/>
        <end position="234"/>
    </location>
</feature>
<dbReference type="InterPro" id="IPR007349">
    <property type="entry name" value="DUF418"/>
</dbReference>
<evidence type="ECO:0000259" key="2">
    <source>
        <dbReference type="Pfam" id="PF04235"/>
    </source>
</evidence>
<dbReference type="PANTHER" id="PTHR30590">
    <property type="entry name" value="INNER MEMBRANE PROTEIN"/>
    <property type="match status" value="1"/>
</dbReference>
<evidence type="ECO:0008006" key="6">
    <source>
        <dbReference type="Google" id="ProtNLM"/>
    </source>
</evidence>
<feature type="transmembrane region" description="Helical" evidence="1">
    <location>
        <begin position="92"/>
        <end position="110"/>
    </location>
</feature>
<keyword evidence="1" id="KW-0812">Transmembrane</keyword>
<feature type="transmembrane region" description="Helical" evidence="1">
    <location>
        <begin position="52"/>
        <end position="71"/>
    </location>
</feature>
<dbReference type="Pfam" id="PF04235">
    <property type="entry name" value="DUF418"/>
    <property type="match status" value="1"/>
</dbReference>
<proteinExistence type="predicted"/>
<evidence type="ECO:0000259" key="3">
    <source>
        <dbReference type="Pfam" id="PF07786"/>
    </source>
</evidence>
<evidence type="ECO:0000256" key="1">
    <source>
        <dbReference type="SAM" id="Phobius"/>
    </source>
</evidence>
<dbReference type="PANTHER" id="PTHR30590:SF3">
    <property type="entry name" value="HYPOTHETICAL MEMBRANE SPANNING PROTEIN"/>
    <property type="match status" value="1"/>
</dbReference>
<dbReference type="EMBL" id="JBEPSB010000003">
    <property type="protein sequence ID" value="MET4559886.1"/>
    <property type="molecule type" value="Genomic_DNA"/>
</dbReference>
<reference evidence="4 5" key="1">
    <citation type="submission" date="2024-06" db="EMBL/GenBank/DDBJ databases">
        <title>Sorghum-associated microbial communities from plants grown in Nebraska, USA.</title>
        <authorList>
            <person name="Schachtman D."/>
        </authorList>
    </citation>
    <scope>NUCLEOTIDE SEQUENCE [LARGE SCALE GENOMIC DNA]</scope>
    <source>
        <strain evidence="4 5">736</strain>
    </source>
</reference>
<evidence type="ECO:0000313" key="4">
    <source>
        <dbReference type="EMBL" id="MET4559886.1"/>
    </source>
</evidence>
<comment type="caution">
    <text evidence="4">The sequence shown here is derived from an EMBL/GenBank/DDBJ whole genome shotgun (WGS) entry which is preliminary data.</text>
</comment>
<protein>
    <recommendedName>
        <fullName evidence="6">DUF418 domain-containing protein</fullName>
    </recommendedName>
</protein>
<feature type="domain" description="DUF418" evidence="2">
    <location>
        <begin position="259"/>
        <end position="364"/>
    </location>
</feature>
<feature type="domain" description="Heparan-alpha-glucosaminide N-acetyltransferase catalytic" evidence="3">
    <location>
        <begin position="9"/>
        <end position="209"/>
    </location>
</feature>
<dbReference type="InterPro" id="IPR012429">
    <property type="entry name" value="HGSNAT_cat"/>
</dbReference>
<dbReference type="Pfam" id="PF07786">
    <property type="entry name" value="HGSNAT_cat"/>
    <property type="match status" value="1"/>
</dbReference>
<feature type="transmembrane region" description="Helical" evidence="1">
    <location>
        <begin position="325"/>
        <end position="347"/>
    </location>
</feature>
<dbReference type="RefSeq" id="WP_354471129.1">
    <property type="nucleotide sequence ID" value="NZ_JBEPSB010000003.1"/>
</dbReference>
<dbReference type="Proteomes" id="UP001549363">
    <property type="component" value="Unassembled WGS sequence"/>
</dbReference>
<feature type="transmembrane region" description="Helical" evidence="1">
    <location>
        <begin position="116"/>
        <end position="143"/>
    </location>
</feature>
<feature type="transmembrane region" description="Helical" evidence="1">
    <location>
        <begin position="260"/>
        <end position="281"/>
    </location>
</feature>
<sequence>MTKGQVSKRMEGLDFARALAMFGMFVVNFGVITGADGNGPPWLIGVQNLFQGRASAIFVILAGLGIALMTAKARATESPFLKQQNRKTLWKRALFLFVLGMILYAVGWSGDILHYYGVYMLIASFFIVSSSTTIMLLTSALLVTAQTFQIIFNYMAGWDPDQFLLEYLDFWTVEGFLRNLFFNGYHPVLPWFCFFFIGLILGRLDLTDATVRKKLLIAGFSITVLTEILSKILINVTTKPLLDTDSAWFLFETGPIPPNVLYIVSNTATALIVIVVSLYIAEKFAENGLIRAIIQTGQLTLTHYVSHVFLGIGILIVFHRLEHQTIAFSLLYACLFFIGSMLFSVLWRRKYNRGPIEIIMRKVTK</sequence>
<dbReference type="InterPro" id="IPR052529">
    <property type="entry name" value="Bact_Transport_Assoc"/>
</dbReference>
<gene>
    <name evidence="4" type="ORF">ABIA69_001029</name>
</gene>
<keyword evidence="1" id="KW-0472">Membrane</keyword>
<accession>A0ABV2PG12</accession>